<sequence>MSPCEKGLDAECFKSHPEWAKRVFAYRLLHTLFPGEITKRLPNSVRFPPLPPGVVIPPGAEFPPGTFFPPGFVWPPGWLPGDPLPPGAIPPPDLPSDYDGGSTPDYLDPSIFIPPPSRTPPLLTQPTLITGSFVTTSSDGLVRYNHANWNTCHDAGTGDTVSTSMKFYPDVVSVHAPPVLFLIARSFLFFDLSSLSSSFTVDSCTLVVYGNSTGDSTVCIQEGTQADPMTTADFDSFTGSIFDSIVWPPPWEPTYQEITFSLNSTGIAYIQSMLGSTAKICIRNYQYDFLDVEFPDDINAFRAYMAYRENDTELWHPTLNITYEE</sequence>
<reference evidence="1" key="1">
    <citation type="journal article" date="2015" name="Nature">
        <title>Complex archaea that bridge the gap between prokaryotes and eukaryotes.</title>
        <authorList>
            <person name="Spang A."/>
            <person name="Saw J.H."/>
            <person name="Jorgensen S.L."/>
            <person name="Zaremba-Niedzwiedzka K."/>
            <person name="Martijn J."/>
            <person name="Lind A.E."/>
            <person name="van Eijk R."/>
            <person name="Schleper C."/>
            <person name="Guy L."/>
            <person name="Ettema T.J."/>
        </authorList>
    </citation>
    <scope>NUCLEOTIDE SEQUENCE</scope>
</reference>
<comment type="caution">
    <text evidence="1">The sequence shown here is derived from an EMBL/GenBank/DDBJ whole genome shotgun (WGS) entry which is preliminary data.</text>
</comment>
<gene>
    <name evidence="1" type="ORF">LCGC14_0867540</name>
</gene>
<name>A0A0F9RQ66_9ZZZZ</name>
<evidence type="ECO:0000313" key="1">
    <source>
        <dbReference type="EMBL" id="KKN27136.1"/>
    </source>
</evidence>
<dbReference type="EMBL" id="LAZR01002664">
    <property type="protein sequence ID" value="KKN27136.1"/>
    <property type="molecule type" value="Genomic_DNA"/>
</dbReference>
<proteinExistence type="predicted"/>
<dbReference type="AlphaFoldDB" id="A0A0F9RQ66"/>
<organism evidence="1">
    <name type="scientific">marine sediment metagenome</name>
    <dbReference type="NCBI Taxonomy" id="412755"/>
    <lineage>
        <taxon>unclassified sequences</taxon>
        <taxon>metagenomes</taxon>
        <taxon>ecological metagenomes</taxon>
    </lineage>
</organism>
<accession>A0A0F9RQ66</accession>
<protein>
    <submittedName>
        <fullName evidence="1">Uncharacterized protein</fullName>
    </submittedName>
</protein>